<evidence type="ECO:0000313" key="2">
    <source>
        <dbReference type="EMBL" id="CAD8310325.1"/>
    </source>
</evidence>
<dbReference type="SUPFAM" id="SSF52087">
    <property type="entry name" value="CRAL/TRIO domain"/>
    <property type="match status" value="1"/>
</dbReference>
<proteinExistence type="predicted"/>
<feature type="compositionally biased region" description="Low complexity" evidence="1">
    <location>
        <begin position="182"/>
        <end position="194"/>
    </location>
</feature>
<dbReference type="InterPro" id="IPR036865">
    <property type="entry name" value="CRAL-TRIO_dom_sf"/>
</dbReference>
<sequence>MALGRSIHQCHPSYFFHNFAPVFKMLVGERLRKRLKVHYGSIADVLTSLSKFGLGRDRVPEEIGGTLKVDVLRWLSDRMAAEGAAPGCWTMCCCSESLALSGTLSLSKIGTIRGKNKGRVDFDRDEDNIESIIALMSGGKQLHKATKGLSVPLPDLTQVGGSLLTCTQFPTIINTEVHEVSAEASPNSSSSSSPLHLREQLPEPSFNVAPRTKEGKIEPTPNCSAVASRGRLETSSVLPASLNGPVVPSGVSGKVLNSKKKGKRWRDPRMTRAVQAKVESPKMSLLDALISGGYDYQRTKPNRHTDKDIRDSEGVLLYQRKNHLCRRLRDMRNCEGDKATGTDRARRASVSKPVAKPPKISGKRRSEWLVITA</sequence>
<dbReference type="AlphaFoldDB" id="A0A7R9W0J9"/>
<feature type="region of interest" description="Disordered" evidence="1">
    <location>
        <begin position="180"/>
        <end position="228"/>
    </location>
</feature>
<protein>
    <recommendedName>
        <fullName evidence="3">CRAL-TRIO domain-containing protein</fullName>
    </recommendedName>
</protein>
<dbReference type="EMBL" id="HBED01019502">
    <property type="protein sequence ID" value="CAD8310325.1"/>
    <property type="molecule type" value="Transcribed_RNA"/>
</dbReference>
<organism evidence="2">
    <name type="scientific">Pseudictyota dubia</name>
    <dbReference type="NCBI Taxonomy" id="2749911"/>
    <lineage>
        <taxon>Eukaryota</taxon>
        <taxon>Sar</taxon>
        <taxon>Stramenopiles</taxon>
        <taxon>Ochrophyta</taxon>
        <taxon>Bacillariophyta</taxon>
        <taxon>Mediophyceae</taxon>
        <taxon>Biddulphiophycidae</taxon>
        <taxon>Eupodiscales</taxon>
        <taxon>Odontellaceae</taxon>
        <taxon>Pseudictyota</taxon>
    </lineage>
</organism>
<feature type="compositionally biased region" description="Basic and acidic residues" evidence="1">
    <location>
        <begin position="335"/>
        <end position="346"/>
    </location>
</feature>
<feature type="region of interest" description="Disordered" evidence="1">
    <location>
        <begin position="335"/>
        <end position="363"/>
    </location>
</feature>
<accession>A0A7R9W0J9</accession>
<evidence type="ECO:0000256" key="1">
    <source>
        <dbReference type="SAM" id="MobiDB-lite"/>
    </source>
</evidence>
<gene>
    <name evidence="2" type="ORF">TDUB1175_LOCUS9753</name>
</gene>
<name>A0A7R9W0J9_9STRA</name>
<reference evidence="2" key="1">
    <citation type="submission" date="2021-01" db="EMBL/GenBank/DDBJ databases">
        <authorList>
            <person name="Corre E."/>
            <person name="Pelletier E."/>
            <person name="Niang G."/>
            <person name="Scheremetjew M."/>
            <person name="Finn R."/>
            <person name="Kale V."/>
            <person name="Holt S."/>
            <person name="Cochrane G."/>
            <person name="Meng A."/>
            <person name="Brown T."/>
            <person name="Cohen L."/>
        </authorList>
    </citation>
    <scope>NUCLEOTIDE SEQUENCE</scope>
    <source>
        <strain evidence="2">CCMP147</strain>
    </source>
</reference>
<evidence type="ECO:0008006" key="3">
    <source>
        <dbReference type="Google" id="ProtNLM"/>
    </source>
</evidence>